<reference evidence="3 4" key="1">
    <citation type="submission" date="2023-07" db="EMBL/GenBank/DDBJ databases">
        <title>Genomic Encyclopedia of Type Strains, Phase IV (KMG-IV): sequencing the most valuable type-strain genomes for metagenomic binning, comparative biology and taxonomic classification.</title>
        <authorList>
            <person name="Goeker M."/>
        </authorList>
    </citation>
    <scope>NUCLEOTIDE SEQUENCE [LARGE SCALE GENOMIC DNA]</scope>
    <source>
        <strain evidence="3 4">DSM 14914</strain>
    </source>
</reference>
<dbReference type="Pfam" id="PF00534">
    <property type="entry name" value="Glycos_transf_1"/>
    <property type="match status" value="1"/>
</dbReference>
<evidence type="ECO:0000259" key="1">
    <source>
        <dbReference type="Pfam" id="PF00534"/>
    </source>
</evidence>
<dbReference type="InterPro" id="IPR029044">
    <property type="entry name" value="Nucleotide-diphossugar_trans"/>
</dbReference>
<dbReference type="RefSeq" id="WP_152379571.1">
    <property type="nucleotide sequence ID" value="NZ_CP045298.1"/>
</dbReference>
<protein>
    <submittedName>
        <fullName evidence="3">Glycosyltransferase involved in cell wall biosynthesis</fullName>
    </submittedName>
</protein>
<dbReference type="PANTHER" id="PTHR43685">
    <property type="entry name" value="GLYCOSYLTRANSFERASE"/>
    <property type="match status" value="1"/>
</dbReference>
<sequence>MNYNYEQQPGIKMSKKKFDYTDAPLVSVITPFYNSAQYIEQTANSLFNQTFPYFEWIIVNDGSNNKMDVEKLGVLADSDSRIILHHQDNGGPSAARNKAVELSSTEIIIPLDADDLLDPTYIECVYWSLYCNPQASWTYSDSLGFGNQEYLWKKNFNAQQMKTENLLTCTAGIRKKDFLEVGGYDVTESLHYEDWAFWLKLLSKGKYPVHMGWYGFWYRKTDTGGLANTSRNVEKHENAMRIIKKLGKNVDSDVQAIEFPRFRGVNFEKPQKWEWSRNDLDLNNKTKMLMILPHMVMGGADLFNLDVVSRLNKDKFEVSVITTNPGDSTWRQRFEEHTNDIFDLTTFLDVKDWSAFIHYFIKTRKIDIAMVSNSYYGYYLIPWLKKEFPQLKIIDYVHMEEMGWRAGGYARTSAVVSDIIDKTYVCNDHLRELMIKTFNRKQSDVETLYIGVDMDEYNPEKYRKFSVKEKLGIRSERPVVLFPCRIAEQKRPFLMIAIAKEVIKRIPNIAFFVVGDGPQLEEIKHKIENEKLGDHVYLLGRQNDMKPFYRDSDLTLICSIREGLALTAYESLAMGVPVISSDVGGQKELIDDEVGRILPFLQERTQFIDIEVSKEYSQNEIDQYVIAIVDLLNDSEAYQKKSENCRRKIAEKFDKKLLIQKLEEELLKLISDKGTLDNDLVKAIEKIPNLIDDYITLYCEFLQREADLEWIWNERVNFNSKFNISTSVQENEKSNLIEGAASLELQRIYSMRTWKIISKYQRFMDKSRTGILFSKIRNILFGK</sequence>
<dbReference type="InterPro" id="IPR001173">
    <property type="entry name" value="Glyco_trans_2-like"/>
</dbReference>
<dbReference type="EMBL" id="JAUSWA010000003">
    <property type="protein sequence ID" value="MDQ0492736.1"/>
    <property type="molecule type" value="Genomic_DNA"/>
</dbReference>
<dbReference type="InterPro" id="IPR001296">
    <property type="entry name" value="Glyco_trans_1"/>
</dbReference>
<name>A0ABU0KTG9_9BACL</name>
<dbReference type="Gene3D" id="3.40.50.2000">
    <property type="entry name" value="Glycogen Phosphorylase B"/>
    <property type="match status" value="2"/>
</dbReference>
<keyword evidence="4" id="KW-1185">Reference proteome</keyword>
<dbReference type="Pfam" id="PF00535">
    <property type="entry name" value="Glycos_transf_2"/>
    <property type="match status" value="1"/>
</dbReference>
<dbReference type="CDD" id="cd03801">
    <property type="entry name" value="GT4_PimA-like"/>
    <property type="match status" value="1"/>
</dbReference>
<dbReference type="Proteomes" id="UP001242811">
    <property type="component" value="Unassembled WGS sequence"/>
</dbReference>
<dbReference type="InterPro" id="IPR050834">
    <property type="entry name" value="Glycosyltransf_2"/>
</dbReference>
<feature type="domain" description="Glycosyl transferase family 1" evidence="1">
    <location>
        <begin position="468"/>
        <end position="596"/>
    </location>
</feature>
<comment type="caution">
    <text evidence="3">The sequence shown here is derived from an EMBL/GenBank/DDBJ whole genome shotgun (WGS) entry which is preliminary data.</text>
</comment>
<gene>
    <name evidence="3" type="ORF">QOZ95_000885</name>
</gene>
<proteinExistence type="predicted"/>
<dbReference type="Gene3D" id="3.90.550.10">
    <property type="entry name" value="Spore Coat Polysaccharide Biosynthesis Protein SpsA, Chain A"/>
    <property type="match status" value="1"/>
</dbReference>
<evidence type="ECO:0000313" key="3">
    <source>
        <dbReference type="EMBL" id="MDQ0492736.1"/>
    </source>
</evidence>
<dbReference type="SUPFAM" id="SSF53448">
    <property type="entry name" value="Nucleotide-diphospho-sugar transferases"/>
    <property type="match status" value="1"/>
</dbReference>
<dbReference type="PANTHER" id="PTHR43685:SF2">
    <property type="entry name" value="GLYCOSYLTRANSFERASE 2-LIKE DOMAIN-CONTAINING PROTEIN"/>
    <property type="match status" value="1"/>
</dbReference>
<organism evidence="3 4">
    <name type="scientific">Paenibacillus brasilensis</name>
    <dbReference type="NCBI Taxonomy" id="128574"/>
    <lineage>
        <taxon>Bacteria</taxon>
        <taxon>Bacillati</taxon>
        <taxon>Bacillota</taxon>
        <taxon>Bacilli</taxon>
        <taxon>Bacillales</taxon>
        <taxon>Paenibacillaceae</taxon>
        <taxon>Paenibacillus</taxon>
    </lineage>
</organism>
<dbReference type="CDD" id="cd00761">
    <property type="entry name" value="Glyco_tranf_GTA_type"/>
    <property type="match status" value="1"/>
</dbReference>
<feature type="domain" description="Glycosyltransferase 2-like" evidence="2">
    <location>
        <begin position="27"/>
        <end position="123"/>
    </location>
</feature>
<dbReference type="SUPFAM" id="SSF53756">
    <property type="entry name" value="UDP-Glycosyltransferase/glycogen phosphorylase"/>
    <property type="match status" value="1"/>
</dbReference>
<evidence type="ECO:0000313" key="4">
    <source>
        <dbReference type="Proteomes" id="UP001242811"/>
    </source>
</evidence>
<accession>A0ABU0KTG9</accession>
<evidence type="ECO:0000259" key="2">
    <source>
        <dbReference type="Pfam" id="PF00535"/>
    </source>
</evidence>